<feature type="domain" description="RecX first three-helical" evidence="8">
    <location>
        <begin position="59"/>
        <end position="98"/>
    </location>
</feature>
<dbReference type="PANTHER" id="PTHR33602">
    <property type="entry name" value="REGULATORY PROTEIN RECX FAMILY PROTEIN"/>
    <property type="match status" value="1"/>
</dbReference>
<feature type="domain" description="RecX third three-helical" evidence="7">
    <location>
        <begin position="158"/>
        <end position="195"/>
    </location>
</feature>
<dbReference type="Gene3D" id="1.10.10.10">
    <property type="entry name" value="Winged helix-like DNA-binding domain superfamily/Winged helix DNA-binding domain"/>
    <property type="match status" value="3"/>
</dbReference>
<evidence type="ECO:0000256" key="4">
    <source>
        <dbReference type="ARBA" id="ARBA00022490"/>
    </source>
</evidence>
<dbReference type="PANTHER" id="PTHR33602:SF1">
    <property type="entry name" value="REGULATORY PROTEIN RECX FAMILY PROTEIN"/>
    <property type="match status" value="1"/>
</dbReference>
<dbReference type="InterPro" id="IPR036388">
    <property type="entry name" value="WH-like_DNA-bd_sf"/>
</dbReference>
<name>A0A2S6HMV8_9FIRM</name>
<evidence type="ECO:0000259" key="8">
    <source>
        <dbReference type="Pfam" id="PF21982"/>
    </source>
</evidence>
<dbReference type="InterPro" id="IPR053925">
    <property type="entry name" value="RecX_HTH_3rd"/>
</dbReference>
<dbReference type="GO" id="GO:0005737">
    <property type="term" value="C:cytoplasm"/>
    <property type="evidence" value="ECO:0007669"/>
    <property type="project" value="UniProtKB-SubCell"/>
</dbReference>
<keyword evidence="10" id="KW-1185">Reference proteome</keyword>
<proteinExistence type="inferred from homology"/>
<dbReference type="GO" id="GO:0006282">
    <property type="term" value="P:regulation of DNA repair"/>
    <property type="evidence" value="ECO:0007669"/>
    <property type="project" value="UniProtKB-UniRule"/>
</dbReference>
<dbReference type="HAMAP" id="MF_01114">
    <property type="entry name" value="RecX"/>
    <property type="match status" value="1"/>
</dbReference>
<evidence type="ECO:0000313" key="10">
    <source>
        <dbReference type="Proteomes" id="UP000237749"/>
    </source>
</evidence>
<evidence type="ECO:0000256" key="1">
    <source>
        <dbReference type="ARBA" id="ARBA00004496"/>
    </source>
</evidence>
<dbReference type="InterPro" id="IPR053926">
    <property type="entry name" value="RecX_HTH_1st"/>
</dbReference>
<sequence>MIVTEIVPVDKRRSKVILDDDFTLVLYRGELKRYFIEEGSEITEEVYGEIVKEILYKRARERVLFLLKSSDKTEQELRRKLKEGFYPQEVIDYAIHFLKEHRFINDQEYAKRYVEFNSRKKSERQIEYELKRKGLDKEIIGDILKEQPVDEAAIVRDYIRKKRLNPEQMDAREKSKVMASLGRKGFSYEAVSRVLGEIFVED</sequence>
<evidence type="ECO:0000256" key="3">
    <source>
        <dbReference type="ARBA" id="ARBA00018111"/>
    </source>
</evidence>
<evidence type="ECO:0000256" key="5">
    <source>
        <dbReference type="HAMAP-Rule" id="MF_01114"/>
    </source>
</evidence>
<comment type="subcellular location">
    <subcellularLocation>
        <location evidence="1 5">Cytoplasm</location>
    </subcellularLocation>
</comment>
<evidence type="ECO:0000259" key="7">
    <source>
        <dbReference type="Pfam" id="PF21981"/>
    </source>
</evidence>
<dbReference type="Pfam" id="PF21981">
    <property type="entry name" value="RecX_HTH3"/>
    <property type="match status" value="1"/>
</dbReference>
<dbReference type="InterPro" id="IPR053924">
    <property type="entry name" value="RecX_HTH_2nd"/>
</dbReference>
<evidence type="ECO:0000256" key="2">
    <source>
        <dbReference type="ARBA" id="ARBA00009695"/>
    </source>
</evidence>
<accession>A0A2S6HMV8</accession>
<feature type="domain" description="RecX second three-helical" evidence="6">
    <location>
        <begin position="105"/>
        <end position="141"/>
    </location>
</feature>
<organism evidence="9 10">
    <name type="scientific">Lacrimispora xylanisolvens</name>
    <dbReference type="NCBI Taxonomy" id="384636"/>
    <lineage>
        <taxon>Bacteria</taxon>
        <taxon>Bacillati</taxon>
        <taxon>Bacillota</taxon>
        <taxon>Clostridia</taxon>
        <taxon>Lachnospirales</taxon>
        <taxon>Lachnospiraceae</taxon>
        <taxon>Lacrimispora</taxon>
    </lineage>
</organism>
<dbReference type="InterPro" id="IPR003783">
    <property type="entry name" value="Regulatory_RecX"/>
</dbReference>
<protein>
    <recommendedName>
        <fullName evidence="3 5">Regulatory protein RecX</fullName>
    </recommendedName>
</protein>
<comment type="similarity">
    <text evidence="2 5">Belongs to the RecX family.</text>
</comment>
<reference evidence="9 10" key="1">
    <citation type="submission" date="2018-02" db="EMBL/GenBank/DDBJ databases">
        <title>Genomic Encyclopedia of Archaeal and Bacterial Type Strains, Phase II (KMG-II): from individual species to whole genera.</title>
        <authorList>
            <person name="Goeker M."/>
        </authorList>
    </citation>
    <scope>NUCLEOTIDE SEQUENCE [LARGE SCALE GENOMIC DNA]</scope>
    <source>
        <strain evidence="9 10">DSM 3808</strain>
    </source>
</reference>
<dbReference type="AlphaFoldDB" id="A0A2S6HMV8"/>
<comment type="caution">
    <text evidence="9">The sequence shown here is derived from an EMBL/GenBank/DDBJ whole genome shotgun (WGS) entry which is preliminary data.</text>
</comment>
<dbReference type="Proteomes" id="UP000237749">
    <property type="component" value="Unassembled WGS sequence"/>
</dbReference>
<keyword evidence="4 5" id="KW-0963">Cytoplasm</keyword>
<comment type="function">
    <text evidence="5">Modulates RecA activity.</text>
</comment>
<dbReference type="EMBL" id="PTJA01000013">
    <property type="protein sequence ID" value="PPK78792.1"/>
    <property type="molecule type" value="Genomic_DNA"/>
</dbReference>
<dbReference type="Pfam" id="PF02631">
    <property type="entry name" value="RecX_HTH2"/>
    <property type="match status" value="1"/>
</dbReference>
<evidence type="ECO:0000259" key="6">
    <source>
        <dbReference type="Pfam" id="PF02631"/>
    </source>
</evidence>
<dbReference type="RefSeq" id="WP_104438863.1">
    <property type="nucleotide sequence ID" value="NZ_PTJA01000013.1"/>
</dbReference>
<evidence type="ECO:0000313" key="9">
    <source>
        <dbReference type="EMBL" id="PPK78792.1"/>
    </source>
</evidence>
<dbReference type="OrthoDB" id="1523826at2"/>
<dbReference type="Pfam" id="PF21982">
    <property type="entry name" value="RecX_HTH1"/>
    <property type="match status" value="1"/>
</dbReference>
<gene>
    <name evidence="5" type="primary">recX</name>
    <name evidence="9" type="ORF">BXY41_113124</name>
</gene>